<dbReference type="eggNOG" id="arCOG06355">
    <property type="taxonomic scope" value="Archaea"/>
</dbReference>
<accession>L9XGF5</accession>
<feature type="domain" description="DUF2062" evidence="2">
    <location>
        <begin position="13"/>
        <end position="148"/>
    </location>
</feature>
<feature type="transmembrane region" description="Helical" evidence="1">
    <location>
        <begin position="110"/>
        <end position="137"/>
    </location>
</feature>
<evidence type="ECO:0000256" key="1">
    <source>
        <dbReference type="SAM" id="Phobius"/>
    </source>
</evidence>
<dbReference type="PATRIC" id="fig|1227499.3.peg.904"/>
<evidence type="ECO:0000313" key="3">
    <source>
        <dbReference type="EMBL" id="ELY60687.1"/>
    </source>
</evidence>
<evidence type="ECO:0000259" key="2">
    <source>
        <dbReference type="Pfam" id="PF09835"/>
    </source>
</evidence>
<dbReference type="OrthoDB" id="329979at2157"/>
<reference evidence="3 4" key="1">
    <citation type="journal article" date="2014" name="PLoS Genet.">
        <title>Phylogenetically driven sequencing of extremely halophilic archaea reveals strategies for static and dynamic osmo-response.</title>
        <authorList>
            <person name="Becker E.A."/>
            <person name="Seitzer P.M."/>
            <person name="Tritt A."/>
            <person name="Larsen D."/>
            <person name="Krusor M."/>
            <person name="Yao A.I."/>
            <person name="Wu D."/>
            <person name="Madern D."/>
            <person name="Eisen J.A."/>
            <person name="Darling A.E."/>
            <person name="Facciotti M.T."/>
        </authorList>
    </citation>
    <scope>NUCLEOTIDE SEQUENCE [LARGE SCALE GENOMIC DNA]</scope>
    <source>
        <strain evidence="3 4">JCM 12255</strain>
    </source>
</reference>
<dbReference type="Proteomes" id="UP000011602">
    <property type="component" value="Unassembled WGS sequence"/>
</dbReference>
<organism evidence="3 4">
    <name type="scientific">Natronolimnohabitans innermongolicus JCM 12255</name>
    <dbReference type="NCBI Taxonomy" id="1227499"/>
    <lineage>
        <taxon>Archaea</taxon>
        <taxon>Methanobacteriati</taxon>
        <taxon>Methanobacteriota</taxon>
        <taxon>Stenosarchaea group</taxon>
        <taxon>Halobacteria</taxon>
        <taxon>Halobacteriales</taxon>
        <taxon>Natrialbaceae</taxon>
        <taxon>Natronolimnohabitans</taxon>
    </lineage>
</organism>
<dbReference type="Pfam" id="PF09835">
    <property type="entry name" value="DUF2062"/>
    <property type="match status" value="1"/>
</dbReference>
<dbReference type="PANTHER" id="PTHR40547">
    <property type="entry name" value="SLL0298 PROTEIN"/>
    <property type="match status" value="1"/>
</dbReference>
<name>L9XGF5_9EURY</name>
<dbReference type="EMBL" id="AOHZ01000018">
    <property type="protein sequence ID" value="ELY60687.1"/>
    <property type="molecule type" value="Genomic_DNA"/>
</dbReference>
<dbReference type="STRING" id="1227499.C493_04401"/>
<dbReference type="InterPro" id="IPR018639">
    <property type="entry name" value="DUF2062"/>
</dbReference>
<dbReference type="AlphaFoldDB" id="L9XGF5"/>
<dbReference type="RefSeq" id="WP_007258188.1">
    <property type="nucleotide sequence ID" value="NZ_AOHZ01000018.1"/>
</dbReference>
<sequence length="167" mass="18135">MVRERLARYRDRARRKLLEAFREKHTPHQVAASFAIGIFITSLPTGGLGIGLFFVLISLQSWISKPAIFASVAVLNPFVKPAVYVASFQLGGTLLGSSAVDSWDESAGEAAAIAVQQLLLGNLVIAVLLTGVAYATVFHLTRAHRRRSGQQSETSFASLILGLFRRP</sequence>
<feature type="transmembrane region" description="Helical" evidence="1">
    <location>
        <begin position="31"/>
        <end position="56"/>
    </location>
</feature>
<keyword evidence="1" id="KW-0812">Transmembrane</keyword>
<proteinExistence type="predicted"/>
<keyword evidence="1" id="KW-0472">Membrane</keyword>
<dbReference type="PANTHER" id="PTHR40547:SF1">
    <property type="entry name" value="SLL0298 PROTEIN"/>
    <property type="match status" value="1"/>
</dbReference>
<keyword evidence="1" id="KW-1133">Transmembrane helix</keyword>
<keyword evidence="4" id="KW-1185">Reference proteome</keyword>
<protein>
    <recommendedName>
        <fullName evidence="2">DUF2062 domain-containing protein</fullName>
    </recommendedName>
</protein>
<comment type="caution">
    <text evidence="3">The sequence shown here is derived from an EMBL/GenBank/DDBJ whole genome shotgun (WGS) entry which is preliminary data.</text>
</comment>
<evidence type="ECO:0000313" key="4">
    <source>
        <dbReference type="Proteomes" id="UP000011602"/>
    </source>
</evidence>
<gene>
    <name evidence="3" type="ORF">C493_04401</name>
</gene>